<dbReference type="SUPFAM" id="SSF56003">
    <property type="entry name" value="Molybdenum cofactor-binding domain"/>
    <property type="match status" value="1"/>
</dbReference>
<dbReference type="Gene3D" id="3.30.365.10">
    <property type="entry name" value="Aldehyde oxidase/xanthine dehydrogenase, molybdopterin binding domain"/>
    <property type="match status" value="4"/>
</dbReference>
<keyword evidence="2" id="KW-0560">Oxidoreductase</keyword>
<dbReference type="Pfam" id="PF01315">
    <property type="entry name" value="Ald_Xan_dh_C"/>
    <property type="match status" value="1"/>
</dbReference>
<organism evidence="4 5">
    <name type="scientific">Pseudonocardia acidicola</name>
    <dbReference type="NCBI Taxonomy" id="2724939"/>
    <lineage>
        <taxon>Bacteria</taxon>
        <taxon>Bacillati</taxon>
        <taxon>Actinomycetota</taxon>
        <taxon>Actinomycetes</taxon>
        <taxon>Pseudonocardiales</taxon>
        <taxon>Pseudonocardiaceae</taxon>
        <taxon>Pseudonocardia</taxon>
    </lineage>
</organism>
<name>A0ABX1SIK6_9PSEU</name>
<dbReference type="InterPro" id="IPR046867">
    <property type="entry name" value="AldOxase/xan_DH_MoCoBD2"/>
</dbReference>
<keyword evidence="5" id="KW-1185">Reference proteome</keyword>
<proteinExistence type="predicted"/>
<dbReference type="Pfam" id="PF20256">
    <property type="entry name" value="MoCoBD_2"/>
    <property type="match status" value="1"/>
</dbReference>
<evidence type="ECO:0000256" key="1">
    <source>
        <dbReference type="ARBA" id="ARBA00022505"/>
    </source>
</evidence>
<dbReference type="InterPro" id="IPR036856">
    <property type="entry name" value="Ald_Oxase/Xan_DH_a/b_sf"/>
</dbReference>
<evidence type="ECO:0000259" key="3">
    <source>
        <dbReference type="SMART" id="SM01008"/>
    </source>
</evidence>
<reference evidence="4 5" key="1">
    <citation type="submission" date="2020-04" db="EMBL/GenBank/DDBJ databases">
        <authorList>
            <person name="Klaysubun C."/>
            <person name="Duangmal K."/>
            <person name="Lipun K."/>
        </authorList>
    </citation>
    <scope>NUCLEOTIDE SEQUENCE [LARGE SCALE GENOMIC DNA]</scope>
    <source>
        <strain evidence="4 5">K10HN5</strain>
    </source>
</reference>
<dbReference type="PANTHER" id="PTHR11908:SF132">
    <property type="entry name" value="ALDEHYDE OXIDASE 1-RELATED"/>
    <property type="match status" value="1"/>
</dbReference>
<dbReference type="SUPFAM" id="SSF54665">
    <property type="entry name" value="CO dehydrogenase molybdoprotein N-domain-like"/>
    <property type="match status" value="1"/>
</dbReference>
<dbReference type="InterPro" id="IPR000674">
    <property type="entry name" value="Ald_Oxase/Xan_DH_a/b"/>
</dbReference>
<dbReference type="SMART" id="SM01008">
    <property type="entry name" value="Ald_Xan_dh_C"/>
    <property type="match status" value="1"/>
</dbReference>
<dbReference type="InterPro" id="IPR016208">
    <property type="entry name" value="Ald_Oxase/xanthine_DH-like"/>
</dbReference>
<dbReference type="InterPro" id="IPR008274">
    <property type="entry name" value="AldOxase/xan_DH_MoCoBD1"/>
</dbReference>
<comment type="caution">
    <text evidence="4">The sequence shown here is derived from an EMBL/GenBank/DDBJ whole genome shotgun (WGS) entry which is preliminary data.</text>
</comment>
<sequence>MTTTSTHNGETLIGRRIPRLHDARMLRGHGRYVDDIDETGVLHAAVVRSPAAHGTITRFDATAARESGEAVVVLGPDEIGRLTDPLPTTWRIPGQHLAAVELAIRTVRYVGQPIGVVVARSRAVAEDLAELVEIDIDPLPAVVGIEAALGPDAPLLYPEHGSNVAGGIHFGPPVEDLDTLLAGAAHVVEREFAVQRVNPSSMEPRGVLAEWIPSTEQLTVWASTQVPHLVRQELAAGLRLRADQVRVVAPDVGGAFGGKTTLYADEAMACLAAKVLGRRVKWIEDRTENLTASYQGRGQQARCRLGLDADGRFTALHVHIYGDVGAFLSTAGSGPFQVAALTVEGPYRFGAAGATVTAVFTNAVPTGAYRGYGMQESAWIRERIIDEAARELGRDANELRLLNTIQPEQMPFTTNTMLTYDSGDYPAVLRRAVEMGEARRRPSTDRIRRGIAVTGNVEITGFAPSALLEMFQIHWSGYETGTIRVNEDGTVTVFSGVTPMGQGIETALAQIVADELGVPLDIISVQLGDTATAPYSNFSSQASRSLPLAGAALITAGATMRERMLGLAARTLGVGVEDVKLDGTVFRAATTGAEATWREVAHRGWMGWGRGETDKILLEETVSFDPPGIAYAYSAHGAAVAVDLDTGKVTVEDYWTVNDSGVLVNPLIADGQIIGAIAQGLGIALLEEAAFDPETGQPVATSYLDYVIPLSEDVPDITIEHHVTPSPIITGGFKGVGESGIQPPAATIGNAIANAVPEIAAGLTTTPLSPSRIWTLLEGAGLQG</sequence>
<evidence type="ECO:0000313" key="5">
    <source>
        <dbReference type="Proteomes" id="UP000820669"/>
    </source>
</evidence>
<dbReference type="Proteomes" id="UP000820669">
    <property type="component" value="Unassembled WGS sequence"/>
</dbReference>
<keyword evidence="1" id="KW-0500">Molybdenum</keyword>
<feature type="domain" description="Aldehyde oxidase/xanthine dehydrogenase a/b hammerhead" evidence="3">
    <location>
        <begin position="27"/>
        <end position="140"/>
    </location>
</feature>
<evidence type="ECO:0000256" key="2">
    <source>
        <dbReference type="ARBA" id="ARBA00023002"/>
    </source>
</evidence>
<dbReference type="EMBL" id="JAAXLA010000061">
    <property type="protein sequence ID" value="NMI00643.1"/>
    <property type="molecule type" value="Genomic_DNA"/>
</dbReference>
<accession>A0ABX1SIK6</accession>
<gene>
    <name evidence="4" type="ORF">HF526_25530</name>
</gene>
<protein>
    <submittedName>
        <fullName evidence="4">Xanthine dehydrogenase family protein</fullName>
    </submittedName>
</protein>
<dbReference type="InterPro" id="IPR037165">
    <property type="entry name" value="AldOxase/xan_DH_Mopterin-bd_sf"/>
</dbReference>
<dbReference type="Pfam" id="PF02738">
    <property type="entry name" value="MoCoBD_1"/>
    <property type="match status" value="1"/>
</dbReference>
<dbReference type="Gene3D" id="3.90.1170.50">
    <property type="entry name" value="Aldehyde oxidase/xanthine dehydrogenase, a/b hammerhead"/>
    <property type="match status" value="1"/>
</dbReference>
<evidence type="ECO:0000313" key="4">
    <source>
        <dbReference type="EMBL" id="NMI00643.1"/>
    </source>
</evidence>
<dbReference type="PANTHER" id="PTHR11908">
    <property type="entry name" value="XANTHINE DEHYDROGENASE"/>
    <property type="match status" value="1"/>
</dbReference>
<dbReference type="RefSeq" id="WP_169384106.1">
    <property type="nucleotide sequence ID" value="NZ_JAAXLA010000061.1"/>
</dbReference>